<dbReference type="SMART" id="SM00369">
    <property type="entry name" value="LRR_TYP"/>
    <property type="match status" value="5"/>
</dbReference>
<name>A0A452XVM1_AEGTS</name>
<dbReference type="GO" id="GO:0005886">
    <property type="term" value="C:plasma membrane"/>
    <property type="evidence" value="ECO:0007669"/>
    <property type="project" value="UniProtKB-SubCell"/>
</dbReference>
<accession>A0A452XVM1</accession>
<dbReference type="InterPro" id="IPR001611">
    <property type="entry name" value="Leu-rich_rpt"/>
</dbReference>
<evidence type="ECO:0000256" key="2">
    <source>
        <dbReference type="ARBA" id="ARBA00022737"/>
    </source>
</evidence>
<reference evidence="5" key="2">
    <citation type="journal article" date="2017" name="Nat. Plants">
        <title>The Aegilops tauschii genome reveals multiple impacts of transposons.</title>
        <authorList>
            <person name="Zhao G."/>
            <person name="Zou C."/>
            <person name="Li K."/>
            <person name="Wang K."/>
            <person name="Li T."/>
            <person name="Gao L."/>
            <person name="Zhang X."/>
            <person name="Wang H."/>
            <person name="Yang Z."/>
            <person name="Liu X."/>
            <person name="Jiang W."/>
            <person name="Mao L."/>
            <person name="Kong X."/>
            <person name="Jiao Y."/>
            <person name="Jia J."/>
        </authorList>
    </citation>
    <scope>NUCLEOTIDE SEQUENCE [LARGE SCALE GENOMIC DNA]</scope>
    <source>
        <strain evidence="5">cv. AL8/78</strain>
    </source>
</reference>
<sequence>MSFNGLTGLVPPATISSLKDLYSLDFSNNKFTGTIPSIASKKLLSAAFANNSFLGSFPRTFCQIASLALLDLSSNQLSGELPNCLWDLEDLLFLDLSGNGFSGKVPSAGSANLSSLESLHLANNRLTGGFPTILKKCKQLIVLDIGGNHFSSQIPSWIGSSLPFLRILRLRSNSFSGSIPLQLSQLSHLQLLDLAANQFPGPIPQGLLANLTSMMKPQTEFNMTSLIHQQILHLDAQMNFVERIDVNWKMRSYTFLGTIALMIGIDLSGNSLSGEIPTELANLQGLRFLNLSRNHLSGHIPENIGDLKLLESLDCSWNELSGAIPSSISKLPSLSSLNLSNNNLSGEIPTGNQLQTLDDPSIYNNNSGLCGYPLVACSKGSSATVETRDTELETVYFYYSIIAGLVLGFWLWLGSLVFFKTWRTYVFCCVDRLLQDKVMKRRRAFR</sequence>
<dbReference type="SUPFAM" id="SSF52058">
    <property type="entry name" value="L domain-like"/>
    <property type="match status" value="1"/>
</dbReference>
<dbReference type="InterPro" id="IPR032675">
    <property type="entry name" value="LRR_dom_sf"/>
</dbReference>
<dbReference type="PROSITE" id="PS51450">
    <property type="entry name" value="LRR"/>
    <property type="match status" value="1"/>
</dbReference>
<dbReference type="Proteomes" id="UP000015105">
    <property type="component" value="Chromosome 1D"/>
</dbReference>
<feature type="transmembrane region" description="Helical" evidence="3">
    <location>
        <begin position="396"/>
        <end position="419"/>
    </location>
</feature>
<keyword evidence="3" id="KW-1133">Transmembrane helix</keyword>
<evidence type="ECO:0000256" key="1">
    <source>
        <dbReference type="ARBA" id="ARBA00022614"/>
    </source>
</evidence>
<keyword evidence="3" id="KW-0472">Membrane</keyword>
<keyword evidence="1" id="KW-0433">Leucine-rich repeat</keyword>
<dbReference type="Gramene" id="AET1Gv20186800.3">
    <property type="protein sequence ID" value="AET1Gv20186800.3"/>
    <property type="gene ID" value="AET1Gv20186800"/>
</dbReference>
<protein>
    <submittedName>
        <fullName evidence="4">Uncharacterized protein</fullName>
    </submittedName>
</protein>
<dbReference type="Pfam" id="PF00560">
    <property type="entry name" value="LRR_1"/>
    <property type="match status" value="10"/>
</dbReference>
<organism evidence="4 5">
    <name type="scientific">Aegilops tauschii subsp. strangulata</name>
    <name type="common">Goatgrass</name>
    <dbReference type="NCBI Taxonomy" id="200361"/>
    <lineage>
        <taxon>Eukaryota</taxon>
        <taxon>Viridiplantae</taxon>
        <taxon>Streptophyta</taxon>
        <taxon>Embryophyta</taxon>
        <taxon>Tracheophyta</taxon>
        <taxon>Spermatophyta</taxon>
        <taxon>Magnoliopsida</taxon>
        <taxon>Liliopsida</taxon>
        <taxon>Poales</taxon>
        <taxon>Poaceae</taxon>
        <taxon>BOP clade</taxon>
        <taxon>Pooideae</taxon>
        <taxon>Triticodae</taxon>
        <taxon>Triticeae</taxon>
        <taxon>Triticinae</taxon>
        <taxon>Aegilops</taxon>
    </lineage>
</organism>
<evidence type="ECO:0000313" key="5">
    <source>
        <dbReference type="Proteomes" id="UP000015105"/>
    </source>
</evidence>
<reference evidence="4" key="3">
    <citation type="journal article" date="2017" name="Nature">
        <title>Genome sequence of the progenitor of the wheat D genome Aegilops tauschii.</title>
        <authorList>
            <person name="Luo M.C."/>
            <person name="Gu Y.Q."/>
            <person name="Puiu D."/>
            <person name="Wang H."/>
            <person name="Twardziok S.O."/>
            <person name="Deal K.R."/>
            <person name="Huo N."/>
            <person name="Zhu T."/>
            <person name="Wang L."/>
            <person name="Wang Y."/>
            <person name="McGuire P.E."/>
            <person name="Liu S."/>
            <person name="Long H."/>
            <person name="Ramasamy R.K."/>
            <person name="Rodriguez J.C."/>
            <person name="Van S.L."/>
            <person name="Yuan L."/>
            <person name="Wang Z."/>
            <person name="Xia Z."/>
            <person name="Xiao L."/>
            <person name="Anderson O.D."/>
            <person name="Ouyang S."/>
            <person name="Liang Y."/>
            <person name="Zimin A.V."/>
            <person name="Pertea G."/>
            <person name="Qi P."/>
            <person name="Bennetzen J.L."/>
            <person name="Dai X."/>
            <person name="Dawson M.W."/>
            <person name="Muller H.G."/>
            <person name="Kugler K."/>
            <person name="Rivarola-Duarte L."/>
            <person name="Spannagl M."/>
            <person name="Mayer K.F.X."/>
            <person name="Lu F.H."/>
            <person name="Bevan M.W."/>
            <person name="Leroy P."/>
            <person name="Li P."/>
            <person name="You F.M."/>
            <person name="Sun Q."/>
            <person name="Liu Z."/>
            <person name="Lyons E."/>
            <person name="Wicker T."/>
            <person name="Salzberg S.L."/>
            <person name="Devos K.M."/>
            <person name="Dvorak J."/>
        </authorList>
    </citation>
    <scope>NUCLEOTIDE SEQUENCE [LARGE SCALE GENOMIC DNA]</scope>
    <source>
        <strain evidence="4">cv. AL8/78</strain>
    </source>
</reference>
<dbReference type="PANTHER" id="PTHR48065">
    <property type="entry name" value="OS10G0469600 PROTEIN"/>
    <property type="match status" value="1"/>
</dbReference>
<dbReference type="AlphaFoldDB" id="A0A452XVM1"/>
<keyword evidence="2" id="KW-0677">Repeat</keyword>
<evidence type="ECO:0000313" key="4">
    <source>
        <dbReference type="EnsemblPlants" id="AET1Gv20186800.3"/>
    </source>
</evidence>
<dbReference type="PRINTS" id="PR00019">
    <property type="entry name" value="LEURICHRPT"/>
</dbReference>
<keyword evidence="3" id="KW-0812">Transmembrane</keyword>
<reference evidence="5" key="1">
    <citation type="journal article" date="2014" name="Science">
        <title>Ancient hybridizations among the ancestral genomes of bread wheat.</title>
        <authorList>
            <consortium name="International Wheat Genome Sequencing Consortium,"/>
            <person name="Marcussen T."/>
            <person name="Sandve S.R."/>
            <person name="Heier L."/>
            <person name="Spannagl M."/>
            <person name="Pfeifer M."/>
            <person name="Jakobsen K.S."/>
            <person name="Wulff B.B."/>
            <person name="Steuernagel B."/>
            <person name="Mayer K.F."/>
            <person name="Olsen O.A."/>
        </authorList>
    </citation>
    <scope>NUCLEOTIDE SEQUENCE [LARGE SCALE GENOMIC DNA]</scope>
    <source>
        <strain evidence="5">cv. AL8/78</strain>
    </source>
</reference>
<reference evidence="4" key="5">
    <citation type="journal article" date="2021" name="G3 (Bethesda)">
        <title>Aegilops tauschii genome assembly Aet v5.0 features greater sequence contiguity and improved annotation.</title>
        <authorList>
            <person name="Wang L."/>
            <person name="Zhu T."/>
            <person name="Rodriguez J.C."/>
            <person name="Deal K.R."/>
            <person name="Dubcovsky J."/>
            <person name="McGuire P.E."/>
            <person name="Lux T."/>
            <person name="Spannagl M."/>
            <person name="Mayer K.F.X."/>
            <person name="Baldrich P."/>
            <person name="Meyers B.C."/>
            <person name="Huo N."/>
            <person name="Gu Y.Q."/>
            <person name="Zhou H."/>
            <person name="Devos K.M."/>
            <person name="Bennetzen J.L."/>
            <person name="Unver T."/>
            <person name="Budak H."/>
            <person name="Gulick P.J."/>
            <person name="Galiba G."/>
            <person name="Kalapos B."/>
            <person name="Nelson D.R."/>
            <person name="Li P."/>
            <person name="You F.M."/>
            <person name="Luo M.C."/>
            <person name="Dvorak J."/>
        </authorList>
    </citation>
    <scope>NUCLEOTIDE SEQUENCE [LARGE SCALE GENOMIC DNA]</scope>
    <source>
        <strain evidence="4">cv. AL8/78</strain>
    </source>
</reference>
<reference evidence="4" key="4">
    <citation type="submission" date="2019-03" db="UniProtKB">
        <authorList>
            <consortium name="EnsemblPlants"/>
        </authorList>
    </citation>
    <scope>IDENTIFICATION</scope>
</reference>
<evidence type="ECO:0000256" key="3">
    <source>
        <dbReference type="SAM" id="Phobius"/>
    </source>
</evidence>
<dbReference type="InterPro" id="IPR003591">
    <property type="entry name" value="Leu-rich_rpt_typical-subtyp"/>
</dbReference>
<dbReference type="GO" id="GO:0009742">
    <property type="term" value="P:brassinosteroid mediated signaling pathway"/>
    <property type="evidence" value="ECO:0007669"/>
    <property type="project" value="UniProtKB-KW"/>
</dbReference>
<dbReference type="EnsemblPlants" id="AET1Gv20186800.3">
    <property type="protein sequence ID" value="AET1Gv20186800.3"/>
    <property type="gene ID" value="AET1Gv20186800"/>
</dbReference>
<dbReference type="PANTHER" id="PTHR48065:SF57">
    <property type="entry name" value="LEUCINE-RICH REPEAT-CONTAINING N-TERMINAL PLANT-TYPE DOMAIN-CONTAINING PROTEIN"/>
    <property type="match status" value="1"/>
</dbReference>
<dbReference type="Gene3D" id="3.80.10.10">
    <property type="entry name" value="Ribonuclease Inhibitor"/>
    <property type="match status" value="1"/>
</dbReference>
<keyword evidence="5" id="KW-1185">Reference proteome</keyword>
<proteinExistence type="predicted"/>